<protein>
    <submittedName>
        <fullName evidence="3">Uncharacterized protein</fullName>
    </submittedName>
</protein>
<dbReference type="EMBL" id="JAUIRO010000002">
    <property type="protein sequence ID" value="KAK0727021.1"/>
    <property type="molecule type" value="Genomic_DNA"/>
</dbReference>
<sequence>MTCRAPSCQAQQERVTESRCMPWLHAGLMRERVAFFPHQRDPCLRLRPPRSCRVESSRVESESHPSVPFRHVGSNATAQSQVATARQHQKRYGKLHQSKFSRRRCGRNRGACPHTLPLLCTPAPTTPIISSHLLCSVGTPIHFTPPCTLPAPCLHFTQFSAVFRTNFGMRLTVLRPLFCLLFVATHFYLFRGCARSSVRSLNPTTATIQGCI</sequence>
<dbReference type="Proteomes" id="UP001172101">
    <property type="component" value="Unassembled WGS sequence"/>
</dbReference>
<dbReference type="AlphaFoldDB" id="A0AA40B3M0"/>
<evidence type="ECO:0000256" key="1">
    <source>
        <dbReference type="SAM" id="MobiDB-lite"/>
    </source>
</evidence>
<gene>
    <name evidence="3" type="ORF">B0T26DRAFT_113971</name>
</gene>
<comment type="caution">
    <text evidence="3">The sequence shown here is derived from an EMBL/GenBank/DDBJ whole genome shotgun (WGS) entry which is preliminary data.</text>
</comment>
<accession>A0AA40B3M0</accession>
<organism evidence="3 4">
    <name type="scientific">Lasiosphaeria miniovina</name>
    <dbReference type="NCBI Taxonomy" id="1954250"/>
    <lineage>
        <taxon>Eukaryota</taxon>
        <taxon>Fungi</taxon>
        <taxon>Dikarya</taxon>
        <taxon>Ascomycota</taxon>
        <taxon>Pezizomycotina</taxon>
        <taxon>Sordariomycetes</taxon>
        <taxon>Sordariomycetidae</taxon>
        <taxon>Sordariales</taxon>
        <taxon>Lasiosphaeriaceae</taxon>
        <taxon>Lasiosphaeria</taxon>
    </lineage>
</organism>
<keyword evidence="2" id="KW-0812">Transmembrane</keyword>
<evidence type="ECO:0000313" key="4">
    <source>
        <dbReference type="Proteomes" id="UP001172101"/>
    </source>
</evidence>
<feature type="transmembrane region" description="Helical" evidence="2">
    <location>
        <begin position="173"/>
        <end position="190"/>
    </location>
</feature>
<proteinExistence type="predicted"/>
<feature type="compositionally biased region" description="Polar residues" evidence="1">
    <location>
        <begin position="74"/>
        <end position="86"/>
    </location>
</feature>
<keyword evidence="2" id="KW-1133">Transmembrane helix</keyword>
<name>A0AA40B3M0_9PEZI</name>
<reference evidence="3" key="1">
    <citation type="submission" date="2023-06" db="EMBL/GenBank/DDBJ databases">
        <title>Genome-scale phylogeny and comparative genomics of the fungal order Sordariales.</title>
        <authorList>
            <consortium name="Lawrence Berkeley National Laboratory"/>
            <person name="Hensen N."/>
            <person name="Bonometti L."/>
            <person name="Westerberg I."/>
            <person name="Brannstrom I.O."/>
            <person name="Guillou S."/>
            <person name="Cros-Aarteil S."/>
            <person name="Calhoun S."/>
            <person name="Haridas S."/>
            <person name="Kuo A."/>
            <person name="Mondo S."/>
            <person name="Pangilinan J."/>
            <person name="Riley R."/>
            <person name="LaButti K."/>
            <person name="Andreopoulos B."/>
            <person name="Lipzen A."/>
            <person name="Chen C."/>
            <person name="Yanf M."/>
            <person name="Daum C."/>
            <person name="Ng V."/>
            <person name="Clum A."/>
            <person name="Steindorff A."/>
            <person name="Ohm R."/>
            <person name="Martin F."/>
            <person name="Silar P."/>
            <person name="Natvig D."/>
            <person name="Lalanne C."/>
            <person name="Gautier V."/>
            <person name="Ament-velasquez S.L."/>
            <person name="Kruys A."/>
            <person name="Hutchinson M.I."/>
            <person name="Powell A.J."/>
            <person name="Barry K."/>
            <person name="Miller A.N."/>
            <person name="Grigoriev I.V."/>
            <person name="Debuchy R."/>
            <person name="Gladieux P."/>
            <person name="Thoren M.H."/>
            <person name="Johannesson H."/>
        </authorList>
    </citation>
    <scope>NUCLEOTIDE SEQUENCE</scope>
    <source>
        <strain evidence="3">SMH2392-1A</strain>
    </source>
</reference>
<keyword evidence="4" id="KW-1185">Reference proteome</keyword>
<keyword evidence="2" id="KW-0472">Membrane</keyword>
<evidence type="ECO:0000256" key="2">
    <source>
        <dbReference type="SAM" id="Phobius"/>
    </source>
</evidence>
<dbReference type="GeneID" id="85316560"/>
<feature type="region of interest" description="Disordered" evidence="1">
    <location>
        <begin position="56"/>
        <end position="88"/>
    </location>
</feature>
<evidence type="ECO:0000313" key="3">
    <source>
        <dbReference type="EMBL" id="KAK0727021.1"/>
    </source>
</evidence>
<dbReference type="RefSeq" id="XP_060299877.1">
    <property type="nucleotide sequence ID" value="XM_060433289.1"/>
</dbReference>